<dbReference type="PANTHER" id="PTHR16214:SF3">
    <property type="entry name" value="TRANSMEMBRANE PROTEIN 260"/>
    <property type="match status" value="1"/>
</dbReference>
<comment type="caution">
    <text evidence="3">The sequence shown here is derived from an EMBL/GenBank/DDBJ whole genome shotgun (WGS) entry which is preliminary data.</text>
</comment>
<dbReference type="PANTHER" id="PTHR16214">
    <property type="entry name" value="TRANSMEMBRANE PROTEIN 260"/>
    <property type="match status" value="1"/>
</dbReference>
<protein>
    <recommendedName>
        <fullName evidence="5">Transmembrane protein</fullName>
    </recommendedName>
</protein>
<feature type="transmembrane region" description="Helical" evidence="2">
    <location>
        <begin position="338"/>
        <end position="359"/>
    </location>
</feature>
<evidence type="ECO:0000313" key="3">
    <source>
        <dbReference type="EMBL" id="POM67008.1"/>
    </source>
</evidence>
<feature type="region of interest" description="Disordered" evidence="1">
    <location>
        <begin position="752"/>
        <end position="787"/>
    </location>
</feature>
<dbReference type="OrthoDB" id="197432at2759"/>
<sequence>MRRRKEPCTAIHAVASVSKPTTSAVPSHYALSTSDVVVMMVLASGTLLGYTMTLYPSIAGGDSGELVAESCHLGISHPPGYPLFNMAVHVFTKYLPFGETPAWRANFFSAVCDTVAVVFIYLILLHWMAPTGWTGQRIAAFTAAALFGFSPLIWTYAVGAEVFALNNAFAALLIFLLLQHVRHQDFKSALTGAFVCGLAMCNQHTIVLFEVPIITWVLWTRRQTLWWKEFAHFTGAFAFGLMPYIYMPITAIWNPQPGSWGDVTTLTGLIHHIRRADYGTFRLYASNEANEGLWTRLYLYIVDLLDREIPYQLVFPVIALGLLQTLRTSTEMNHHLGWFMVVMYIFYMVIFHSLANLPISEGLIYGVQMRFWQQPNVVVFTWFGIGLGYIVNLITEVVGCYEKALQSVIATIVRIICLVLVGTQIWRWHKLCDQSQAFYIRNYAQALLDPLPPNAILFVNFDLQWTSLRYLQRCELRRPDVTVLNLSMMTYKWFATKHDHYPKLQFPGTRLVPFGSAGDGFSMAQLLDVNIGHAAAKTSKKRIRFFLGGKLSYNDQDFNDKYSIVPYGLLDEFRSLSIPPSSLKKWHSSQQKVKAMVRERLTALPPYEIYNDETWEWTIARDHGMKELNWATYLLERIIAEDPENLSLLSEAAKPMELSYQFEPPEFWNPVSNLKNLGLAYAQMVKSSHEFSSTDPFFNEVVGAGVEDSTRFKDRASERMLKVWDAWLQIPAAKQDPGYQAIKNVVRKFVPSSSEENLSKNKPGKRTQQRKKKKTSKKRVATKKTTE</sequence>
<evidence type="ECO:0000256" key="1">
    <source>
        <dbReference type="SAM" id="MobiDB-lite"/>
    </source>
</evidence>
<dbReference type="AlphaFoldDB" id="A0A2P4XN80"/>
<feature type="transmembrane region" description="Helical" evidence="2">
    <location>
        <begin position="230"/>
        <end position="253"/>
    </location>
</feature>
<keyword evidence="4" id="KW-1185">Reference proteome</keyword>
<keyword evidence="2" id="KW-1133">Transmembrane helix</keyword>
<feature type="transmembrane region" description="Helical" evidence="2">
    <location>
        <begin position="379"/>
        <end position="401"/>
    </location>
</feature>
<proteinExistence type="predicted"/>
<gene>
    <name evidence="3" type="ORF">PHPALM_17053</name>
</gene>
<dbReference type="Proteomes" id="UP000237271">
    <property type="component" value="Unassembled WGS sequence"/>
</dbReference>
<dbReference type="InterPro" id="IPR052724">
    <property type="entry name" value="GT117_domain-containing"/>
</dbReference>
<dbReference type="Pfam" id="PF11028">
    <property type="entry name" value="TMEM260-like"/>
    <property type="match status" value="1"/>
</dbReference>
<evidence type="ECO:0000313" key="4">
    <source>
        <dbReference type="Proteomes" id="UP000237271"/>
    </source>
</evidence>
<feature type="compositionally biased region" description="Basic residues" evidence="1">
    <location>
        <begin position="762"/>
        <end position="787"/>
    </location>
</feature>
<feature type="transmembrane region" description="Helical" evidence="2">
    <location>
        <begin position="138"/>
        <end position="157"/>
    </location>
</feature>
<organism evidence="3 4">
    <name type="scientific">Phytophthora palmivora</name>
    <dbReference type="NCBI Taxonomy" id="4796"/>
    <lineage>
        <taxon>Eukaryota</taxon>
        <taxon>Sar</taxon>
        <taxon>Stramenopiles</taxon>
        <taxon>Oomycota</taxon>
        <taxon>Peronosporomycetes</taxon>
        <taxon>Peronosporales</taxon>
        <taxon>Peronosporaceae</taxon>
        <taxon>Phytophthora</taxon>
    </lineage>
</organism>
<dbReference type="InterPro" id="IPR021280">
    <property type="entry name" value="TMEM260-like"/>
</dbReference>
<evidence type="ECO:0000256" key="2">
    <source>
        <dbReference type="SAM" id="Phobius"/>
    </source>
</evidence>
<keyword evidence="2" id="KW-0472">Membrane</keyword>
<feature type="transmembrane region" description="Helical" evidence="2">
    <location>
        <begin position="309"/>
        <end position="326"/>
    </location>
</feature>
<accession>A0A2P4XN80</accession>
<dbReference type="EMBL" id="NCKW01009490">
    <property type="protein sequence ID" value="POM67008.1"/>
    <property type="molecule type" value="Genomic_DNA"/>
</dbReference>
<keyword evidence="2" id="KW-0812">Transmembrane</keyword>
<feature type="transmembrane region" description="Helical" evidence="2">
    <location>
        <begin position="107"/>
        <end position="126"/>
    </location>
</feature>
<evidence type="ECO:0008006" key="5">
    <source>
        <dbReference type="Google" id="ProtNLM"/>
    </source>
</evidence>
<feature type="transmembrane region" description="Helical" evidence="2">
    <location>
        <begin position="163"/>
        <end position="181"/>
    </location>
</feature>
<name>A0A2P4XN80_9STRA</name>
<feature type="transmembrane region" description="Helical" evidence="2">
    <location>
        <begin position="408"/>
        <end position="426"/>
    </location>
</feature>
<reference evidence="3 4" key="1">
    <citation type="journal article" date="2017" name="Genome Biol. Evol.">
        <title>Phytophthora megakarya and P. palmivora, closely related causal agents of cacao black pod rot, underwent increases in genome sizes and gene numbers by different mechanisms.</title>
        <authorList>
            <person name="Ali S.S."/>
            <person name="Shao J."/>
            <person name="Lary D.J."/>
            <person name="Kronmiller B."/>
            <person name="Shen D."/>
            <person name="Strem M.D."/>
            <person name="Amoako-Attah I."/>
            <person name="Akrofi A.Y."/>
            <person name="Begoude B.A."/>
            <person name="Ten Hoopen G.M."/>
            <person name="Coulibaly K."/>
            <person name="Kebe B.I."/>
            <person name="Melnick R.L."/>
            <person name="Guiltinan M.J."/>
            <person name="Tyler B.M."/>
            <person name="Meinhardt L.W."/>
            <person name="Bailey B.A."/>
        </authorList>
    </citation>
    <scope>NUCLEOTIDE SEQUENCE [LARGE SCALE GENOMIC DNA]</scope>
    <source>
        <strain evidence="4">sbr112.9</strain>
    </source>
</reference>